<dbReference type="EMBL" id="QTSX02007304">
    <property type="protein sequence ID" value="KAJ9048888.1"/>
    <property type="molecule type" value="Genomic_DNA"/>
</dbReference>
<evidence type="ECO:0000313" key="1">
    <source>
        <dbReference type="EMBL" id="KAJ9048888.1"/>
    </source>
</evidence>
<keyword evidence="2" id="KW-1185">Reference proteome</keyword>
<gene>
    <name evidence="1" type="ORF">DSO57_1030132</name>
</gene>
<dbReference type="Proteomes" id="UP001165960">
    <property type="component" value="Unassembled WGS sequence"/>
</dbReference>
<evidence type="ECO:0000313" key="2">
    <source>
        <dbReference type="Proteomes" id="UP001165960"/>
    </source>
</evidence>
<organism evidence="1 2">
    <name type="scientific">Entomophthora muscae</name>
    <dbReference type="NCBI Taxonomy" id="34485"/>
    <lineage>
        <taxon>Eukaryota</taxon>
        <taxon>Fungi</taxon>
        <taxon>Fungi incertae sedis</taxon>
        <taxon>Zoopagomycota</taxon>
        <taxon>Entomophthoromycotina</taxon>
        <taxon>Entomophthoromycetes</taxon>
        <taxon>Entomophthorales</taxon>
        <taxon>Entomophthoraceae</taxon>
        <taxon>Entomophthora</taxon>
    </lineage>
</organism>
<accession>A0ACC2RFM9</accession>
<sequence>MATLEGYKAYSPTWEGVGTQFGISLTISLACLGAHEALRARPDFRHLFSARSYLSKSTSPLQSPKFLGWVSDIWKIEETFILHNIGLDAVLYLRFLKMLLQIVGLMVISVMPILLPLDYINREVDESILGTVQEFSITGVGSDGFKIFIHALLNSSMACLALVLIYRNTVEFVQLRRIHFLKEANDGNPRCRTVMVTNIPDPLCDEDRLRDHFESLGLGEVHCVQLLRYPAKLIEYRTRRKKALLELEKAHTQMARALLAAVETGHLTEEDFVRHDKGWEYNELLRYLRDPFDFNNTPCPESMHHKLMLRHSIETGRLSVWDLLFRLDSKLLAPYQPRHRTEYKTGRLCHSIDYWFNKLVILDRRIQTLRSGSSGGAHLGNGLHTLATSTAFVTFANPASAQLCAQSIIHPSINCCQTYLAPEPKDILWHNHTLSRSSRISRKIVVNAITWALIILWLIPVVFLLPLLSFDSLSKKYPVLMEFSRDHPWAESMLQTLVPATLLAIFMSSLPHIIFYVTSMEAWKTFSLCERAAAIRYYYFCVFNVLLLFLLGPSIFTVFLEALNNKFNAVQEFATRIPRGAAFFINYVIFNTCYQFMELLCLGCPLVLSLISWSFPNTPRERQRMERTWAFPYYYYIPNHLLIFVIVLTYSTVNPIMIPVGGLYFLCTYFIFKNQFVYSYIKRYESNGRIWNLLVRFLTDGVILAQMTTASIVTLKGQYYADIPIVITLFATFYFKYYYRKTFRLRLKYVPLVSLKEAESSPRSSIDASSPDPPPSNQNPKTPQPTLDESAPVATNYEDIEEQRGRIYFAQAFSHPAMVKPIPMAMLLAKNPEQLHYDLYNDVLDVDFISPTPCFNAPRDMASPTASTGIADAITYVEDGIDPFQSSPFANYDMQNSHYSFTESDLRLPSMLPGVPHRPSEDVP</sequence>
<proteinExistence type="predicted"/>
<comment type="caution">
    <text evidence="1">The sequence shown here is derived from an EMBL/GenBank/DDBJ whole genome shotgun (WGS) entry which is preliminary data.</text>
</comment>
<protein>
    <submittedName>
        <fullName evidence="1">Uncharacterized protein</fullName>
    </submittedName>
</protein>
<reference evidence="1" key="1">
    <citation type="submission" date="2022-04" db="EMBL/GenBank/DDBJ databases">
        <title>Genome of the entomopathogenic fungus Entomophthora muscae.</title>
        <authorList>
            <person name="Elya C."/>
            <person name="Lovett B.R."/>
            <person name="Lee E."/>
            <person name="Macias A.M."/>
            <person name="Hajek A.E."/>
            <person name="De Bivort B.L."/>
            <person name="Kasson M.T."/>
            <person name="De Fine Licht H.H."/>
            <person name="Stajich J.E."/>
        </authorList>
    </citation>
    <scope>NUCLEOTIDE SEQUENCE</scope>
    <source>
        <strain evidence="1">Berkeley</strain>
    </source>
</reference>
<name>A0ACC2RFM9_9FUNG</name>